<evidence type="ECO:0000259" key="3">
    <source>
        <dbReference type="Pfam" id="PF21307"/>
    </source>
</evidence>
<dbReference type="PIRSF" id="PIRSF007663">
    <property type="entry name" value="UCP007663"/>
    <property type="match status" value="1"/>
</dbReference>
<gene>
    <name evidence="5" type="ORF">ACFODX_00590</name>
</gene>
<dbReference type="Gene3D" id="2.70.98.50">
    <property type="entry name" value="putative glycoside hydrolase family protein from bacillus halodurans"/>
    <property type="match status" value="1"/>
</dbReference>
<feature type="signal peptide" evidence="1">
    <location>
        <begin position="1"/>
        <end position="23"/>
    </location>
</feature>
<keyword evidence="5" id="KW-0378">Hydrolase</keyword>
<name>A0ABV7FC14_9GAMM</name>
<feature type="domain" description="Alpha fucosidase A-like C-terminal" evidence="3">
    <location>
        <begin position="705"/>
        <end position="775"/>
    </location>
</feature>
<organism evidence="5 6">
    <name type="scientific">Cellvibrio fontiphilus</name>
    <dbReference type="NCBI Taxonomy" id="1815559"/>
    <lineage>
        <taxon>Bacteria</taxon>
        <taxon>Pseudomonadati</taxon>
        <taxon>Pseudomonadota</taxon>
        <taxon>Gammaproteobacteria</taxon>
        <taxon>Cellvibrionales</taxon>
        <taxon>Cellvibrionaceae</taxon>
        <taxon>Cellvibrio</taxon>
    </lineage>
</organism>
<feature type="domain" description="Glycosyl hydrolase family 95 catalytic" evidence="4">
    <location>
        <begin position="292"/>
        <end position="703"/>
    </location>
</feature>
<feature type="chain" id="PRO_5046988334" evidence="1">
    <location>
        <begin position="24"/>
        <end position="834"/>
    </location>
</feature>
<dbReference type="PROSITE" id="PS51257">
    <property type="entry name" value="PROKAR_LIPOPROTEIN"/>
    <property type="match status" value="1"/>
</dbReference>
<dbReference type="SUPFAM" id="SSF48208">
    <property type="entry name" value="Six-hairpin glycosidases"/>
    <property type="match status" value="1"/>
</dbReference>
<dbReference type="InterPro" id="IPR013780">
    <property type="entry name" value="Glyco_hydro_b"/>
</dbReference>
<reference evidence="6" key="1">
    <citation type="journal article" date="2019" name="Int. J. Syst. Evol. Microbiol.">
        <title>The Global Catalogue of Microorganisms (GCM) 10K type strain sequencing project: providing services to taxonomists for standard genome sequencing and annotation.</title>
        <authorList>
            <consortium name="The Broad Institute Genomics Platform"/>
            <consortium name="The Broad Institute Genome Sequencing Center for Infectious Disease"/>
            <person name="Wu L."/>
            <person name="Ma J."/>
        </authorList>
    </citation>
    <scope>NUCLEOTIDE SEQUENCE [LARGE SCALE GENOMIC DNA]</scope>
    <source>
        <strain evidence="6">KCTC 52237</strain>
    </source>
</reference>
<dbReference type="EMBL" id="JBHRTF010000001">
    <property type="protein sequence ID" value="MFC3114033.1"/>
    <property type="molecule type" value="Genomic_DNA"/>
</dbReference>
<dbReference type="InterPro" id="IPR049053">
    <property type="entry name" value="AFCA-like_C"/>
</dbReference>
<dbReference type="Gene3D" id="1.50.10.10">
    <property type="match status" value="1"/>
</dbReference>
<evidence type="ECO:0000313" key="5">
    <source>
        <dbReference type="EMBL" id="MFC3114033.1"/>
    </source>
</evidence>
<dbReference type="Pfam" id="PF21307">
    <property type="entry name" value="Glyco_hydro_95_C"/>
    <property type="match status" value="1"/>
</dbReference>
<dbReference type="PANTHER" id="PTHR31084:SF0">
    <property type="entry name" value="ALPHA-L-FUCOSIDASE 2"/>
    <property type="match status" value="1"/>
</dbReference>
<dbReference type="InterPro" id="IPR016518">
    <property type="entry name" value="Alpha-L-fucosidase"/>
</dbReference>
<dbReference type="GO" id="GO:0016787">
    <property type="term" value="F:hydrolase activity"/>
    <property type="evidence" value="ECO:0007669"/>
    <property type="project" value="UniProtKB-KW"/>
</dbReference>
<comment type="caution">
    <text evidence="5">The sequence shown here is derived from an EMBL/GenBank/DDBJ whole genome shotgun (WGS) entry which is preliminary data.</text>
</comment>
<evidence type="ECO:0000259" key="2">
    <source>
        <dbReference type="Pfam" id="PF14498"/>
    </source>
</evidence>
<dbReference type="PANTHER" id="PTHR31084">
    <property type="entry name" value="ALPHA-L-FUCOSIDASE 2"/>
    <property type="match status" value="1"/>
</dbReference>
<feature type="domain" description="Glycosyl hydrolase family 95 N-terminal" evidence="2">
    <location>
        <begin position="28"/>
        <end position="264"/>
    </location>
</feature>
<dbReference type="InterPro" id="IPR027414">
    <property type="entry name" value="GH95_N_dom"/>
</dbReference>
<dbReference type="InterPro" id="IPR054363">
    <property type="entry name" value="GH95_cat"/>
</dbReference>
<dbReference type="Gene3D" id="2.60.40.1180">
    <property type="entry name" value="Golgi alpha-mannosidase II"/>
    <property type="match status" value="1"/>
</dbReference>
<dbReference type="Pfam" id="PF14498">
    <property type="entry name" value="Glyco_hyd_65N_2"/>
    <property type="match status" value="1"/>
</dbReference>
<dbReference type="InterPro" id="IPR012341">
    <property type="entry name" value="6hp_glycosidase-like_sf"/>
</dbReference>
<keyword evidence="1" id="KW-0732">Signal</keyword>
<dbReference type="RefSeq" id="WP_378114992.1">
    <property type="nucleotide sequence ID" value="NZ_JBHRTF010000001.1"/>
</dbReference>
<dbReference type="InterPro" id="IPR008928">
    <property type="entry name" value="6-hairpin_glycosidase_sf"/>
</dbReference>
<evidence type="ECO:0000259" key="4">
    <source>
        <dbReference type="Pfam" id="PF22124"/>
    </source>
</evidence>
<dbReference type="Proteomes" id="UP001595555">
    <property type="component" value="Unassembled WGS sequence"/>
</dbReference>
<protein>
    <submittedName>
        <fullName evidence="5">Glycoside hydrolase N-terminal domain-containing protein</fullName>
    </submittedName>
</protein>
<proteinExistence type="predicted"/>
<accession>A0ABV7FC14</accession>
<evidence type="ECO:0000256" key="1">
    <source>
        <dbReference type="SAM" id="SignalP"/>
    </source>
</evidence>
<evidence type="ECO:0000313" key="6">
    <source>
        <dbReference type="Proteomes" id="UP001595555"/>
    </source>
</evidence>
<dbReference type="Pfam" id="PF22124">
    <property type="entry name" value="Glyco_hydro_95_cat"/>
    <property type="match status" value="1"/>
</dbReference>
<sequence>MKLYLPYFIISLLLACFSLSVAAKPNILWYEQAAEHWEEALPLGNGRLGAMVYGGVTSDNIQLNEATFWAGGPHNNLNPKALESLPEIRRLIATGNYLAAENLAANTITSQGSNGMPYQTAGNLHLEFPAHKQFSHYYRELDIGRALTTTRYQVGDVVYTREVFSSFVDQVIAVKLSASKPGQLTFAAHLSHPAEMQFATENNDTLVMQGMSKDHEGIKGQVKLAVLAKVMATGGQVAKNNQRIAVKGADSAIILIAMATNFVNYQDISANALARAQDYLSRAAVQFNPAEYEQRKQAHSDFYKRYFERVSLNLGSSEFSREPTDARIRLFASRHDPELASLYFQFGRYLLISSSQPGGQPANLQGLWNHRMDPPWDSKYTLNINAEMNYWPAEVTQLNELHEPFITMVKELAQTGQQSAKTMYGARGWMAHHNTDIWRITGGVDRTWGSWPTSNAWLSQHLWEKYLYSDDKNYLASVYPVMKSAVEFFEDFLIEALGKNSPDQPWLIVSPSMSPENAPVATGTKIAAGVTMDNQLLFDLFSNTIAAAQILGEDKPRLAAWKKILSRLPPMQIGQYHQLQEWLEDWDHPQDKHRHISHLYGLFPSNQISPINSPELFSAARVTMEQRGDPSTGWSMNWKINLWARLLDGDRALKLMREQISPAMTLDGSVNESGGTYPNMFDAHPPFQIDGNFGFTSGMVEMLAQSHDGAVHLLPALPQAWPEGEVKGLLMRGGFVVDMRWEKGQITALKIHSRLGGNLRLRTHTPLPAVKGLKVKKVAANKPNPNGFYAQANIKPPIINTQKVVPLLSLANAYVIDVATKAGQVLEWQSPAAH</sequence>
<keyword evidence="6" id="KW-1185">Reference proteome</keyword>